<dbReference type="STRING" id="545696.HOLDEFILI_03970"/>
<dbReference type="Gene3D" id="3.30.565.10">
    <property type="entry name" value="Histidine kinase-like ATPase, C-terminal domain"/>
    <property type="match status" value="1"/>
</dbReference>
<protein>
    <recommendedName>
        <fullName evidence="3">histidine kinase</fullName>
        <ecNumber evidence="3">2.7.13.3</ecNumber>
    </recommendedName>
</protein>
<feature type="domain" description="Histidine kinase" evidence="10">
    <location>
        <begin position="114"/>
        <end position="320"/>
    </location>
</feature>
<reference evidence="11 12" key="1">
    <citation type="submission" date="2008-12" db="EMBL/GenBank/DDBJ databases">
        <authorList>
            <person name="Fulton L."/>
            <person name="Clifton S."/>
            <person name="Fulton B."/>
            <person name="Xu J."/>
            <person name="Minx P."/>
            <person name="Pepin K.H."/>
            <person name="Johnson M."/>
            <person name="Bhonagiri V."/>
            <person name="Nash W.E."/>
            <person name="Mardis E.R."/>
            <person name="Wilson R.K."/>
        </authorList>
    </citation>
    <scope>NUCLEOTIDE SEQUENCE [LARGE SCALE GENOMIC DNA]</scope>
    <source>
        <strain evidence="11 12">DSM 12042</strain>
    </source>
</reference>
<dbReference type="SUPFAM" id="SSF47384">
    <property type="entry name" value="Homodimeric domain of signal transducing histidine kinase"/>
    <property type="match status" value="1"/>
</dbReference>
<dbReference type="InterPro" id="IPR050351">
    <property type="entry name" value="BphY/WalK/GraS-like"/>
</dbReference>
<dbReference type="PROSITE" id="PS50109">
    <property type="entry name" value="HIS_KIN"/>
    <property type="match status" value="1"/>
</dbReference>
<dbReference type="InterPro" id="IPR036097">
    <property type="entry name" value="HisK_dim/P_sf"/>
</dbReference>
<dbReference type="SMART" id="SM00388">
    <property type="entry name" value="HisKA"/>
    <property type="match status" value="1"/>
</dbReference>
<keyword evidence="9" id="KW-1133">Transmembrane helix</keyword>
<comment type="subcellular location">
    <subcellularLocation>
        <location evidence="2">Membrane</location>
    </subcellularLocation>
</comment>
<dbReference type="EC" id="2.7.13.3" evidence="3"/>
<dbReference type="Pfam" id="PF02518">
    <property type="entry name" value="HATPase_c"/>
    <property type="match status" value="1"/>
</dbReference>
<dbReference type="InterPro" id="IPR005467">
    <property type="entry name" value="His_kinase_dom"/>
</dbReference>
<evidence type="ECO:0000256" key="6">
    <source>
        <dbReference type="ARBA" id="ARBA00022777"/>
    </source>
</evidence>
<dbReference type="EMBL" id="ACCF01000249">
    <property type="protein sequence ID" value="EEF65891.1"/>
    <property type="molecule type" value="Genomic_DNA"/>
</dbReference>
<keyword evidence="9" id="KW-0472">Membrane</keyword>
<feature type="coiled-coil region" evidence="8">
    <location>
        <begin position="49"/>
        <end position="111"/>
    </location>
</feature>
<dbReference type="Pfam" id="PF00512">
    <property type="entry name" value="HisKA"/>
    <property type="match status" value="1"/>
</dbReference>
<proteinExistence type="predicted"/>
<evidence type="ECO:0000256" key="4">
    <source>
        <dbReference type="ARBA" id="ARBA00022553"/>
    </source>
</evidence>
<keyword evidence="7" id="KW-0902">Two-component regulatory system</keyword>
<evidence type="ECO:0000256" key="7">
    <source>
        <dbReference type="ARBA" id="ARBA00023012"/>
    </source>
</evidence>
<feature type="transmembrane region" description="Helical" evidence="9">
    <location>
        <begin position="26"/>
        <end position="47"/>
    </location>
</feature>
<name>B9YDP7_9FIRM</name>
<dbReference type="PANTHER" id="PTHR45453:SF1">
    <property type="entry name" value="PHOSPHATE REGULON SENSOR PROTEIN PHOR"/>
    <property type="match status" value="1"/>
</dbReference>
<dbReference type="AlphaFoldDB" id="B9YDP7"/>
<dbReference type="Proteomes" id="UP000005950">
    <property type="component" value="Unassembled WGS sequence"/>
</dbReference>
<dbReference type="eggNOG" id="COG2205">
    <property type="taxonomic scope" value="Bacteria"/>
</dbReference>
<dbReference type="GO" id="GO:0000155">
    <property type="term" value="F:phosphorelay sensor kinase activity"/>
    <property type="evidence" value="ECO:0007669"/>
    <property type="project" value="InterPro"/>
</dbReference>
<dbReference type="Gene3D" id="1.10.287.130">
    <property type="match status" value="1"/>
</dbReference>
<accession>B9YDP7</accession>
<gene>
    <name evidence="11" type="ORF">HOLDEFILI_03970</name>
</gene>
<evidence type="ECO:0000256" key="8">
    <source>
        <dbReference type="SAM" id="Coils"/>
    </source>
</evidence>
<sequence>MRSPAGEKKPAGFPVYKRGAKRMQEWLCGLTAALAGITVGLAVKLFLMKKSLREIRQGLEERLNQETNTLLDTASRDRDLLALQEALNDQLRKLREQRQRYQQGDQQLKQSLTQITHDLRTPLTAICGYLQLAEAEPASPRLKQILAILSERAQTLKRLSEQLFHYSVAVCDPPKAVRQLIDLRAALEKNLAAVVGFFEKQGLCPQVTMPDVPVWRTLDPKALDRILQNLLDNAVKYGGSELTVKLDAEGRMEWINSAGSLRPVDVEKLFDRYYTVNTGRQATGLGLTIAKGLAEQQGGTLQGELRGGHLILTLSFPPERGELG</sequence>
<evidence type="ECO:0000256" key="2">
    <source>
        <dbReference type="ARBA" id="ARBA00004370"/>
    </source>
</evidence>
<comment type="catalytic activity">
    <reaction evidence="1">
        <text>ATP + protein L-histidine = ADP + protein N-phospho-L-histidine.</text>
        <dbReference type="EC" id="2.7.13.3"/>
    </reaction>
</comment>
<keyword evidence="6 11" id="KW-0418">Kinase</keyword>
<keyword evidence="8" id="KW-0175">Coiled coil</keyword>
<dbReference type="GO" id="GO:0016036">
    <property type="term" value="P:cellular response to phosphate starvation"/>
    <property type="evidence" value="ECO:0007669"/>
    <property type="project" value="TreeGrafter"/>
</dbReference>
<dbReference type="CDD" id="cd00082">
    <property type="entry name" value="HisKA"/>
    <property type="match status" value="1"/>
</dbReference>
<evidence type="ECO:0000259" key="10">
    <source>
        <dbReference type="PROSITE" id="PS50109"/>
    </source>
</evidence>
<evidence type="ECO:0000313" key="12">
    <source>
        <dbReference type="Proteomes" id="UP000005950"/>
    </source>
</evidence>
<organism evidence="11 12">
    <name type="scientific">Holdemania filiformis DSM 12042</name>
    <dbReference type="NCBI Taxonomy" id="545696"/>
    <lineage>
        <taxon>Bacteria</taxon>
        <taxon>Bacillati</taxon>
        <taxon>Bacillota</taxon>
        <taxon>Erysipelotrichia</taxon>
        <taxon>Erysipelotrichales</taxon>
        <taxon>Erysipelotrichaceae</taxon>
        <taxon>Holdemania</taxon>
    </lineage>
</organism>
<dbReference type="InterPro" id="IPR036890">
    <property type="entry name" value="HATPase_C_sf"/>
</dbReference>
<dbReference type="OrthoDB" id="335833at2"/>
<evidence type="ECO:0000256" key="3">
    <source>
        <dbReference type="ARBA" id="ARBA00012438"/>
    </source>
</evidence>
<dbReference type="SMART" id="SM00387">
    <property type="entry name" value="HATPase_c"/>
    <property type="match status" value="1"/>
</dbReference>
<comment type="caution">
    <text evidence="11">The sequence shown here is derived from an EMBL/GenBank/DDBJ whole genome shotgun (WGS) entry which is preliminary data.</text>
</comment>
<dbReference type="InterPro" id="IPR003661">
    <property type="entry name" value="HisK_dim/P_dom"/>
</dbReference>
<reference evidence="11 12" key="2">
    <citation type="submission" date="2009-02" db="EMBL/GenBank/DDBJ databases">
        <title>Draft genome sequence of Holdemania filiformis DSM 12042.</title>
        <authorList>
            <person name="Sudarsanam P."/>
            <person name="Ley R."/>
            <person name="Guruge J."/>
            <person name="Turnbaugh P.J."/>
            <person name="Mahowald M."/>
            <person name="Liep D."/>
            <person name="Gordon J."/>
        </authorList>
    </citation>
    <scope>NUCLEOTIDE SEQUENCE [LARGE SCALE GENOMIC DNA]</scope>
    <source>
        <strain evidence="11 12">DSM 12042</strain>
    </source>
</reference>
<dbReference type="InterPro" id="IPR003594">
    <property type="entry name" value="HATPase_dom"/>
</dbReference>
<evidence type="ECO:0000256" key="9">
    <source>
        <dbReference type="SAM" id="Phobius"/>
    </source>
</evidence>
<dbReference type="SUPFAM" id="SSF55874">
    <property type="entry name" value="ATPase domain of HSP90 chaperone/DNA topoisomerase II/histidine kinase"/>
    <property type="match status" value="1"/>
</dbReference>
<keyword evidence="4" id="KW-0597">Phosphoprotein</keyword>
<keyword evidence="9" id="KW-0812">Transmembrane</keyword>
<dbReference type="GO" id="GO:0005886">
    <property type="term" value="C:plasma membrane"/>
    <property type="evidence" value="ECO:0007669"/>
    <property type="project" value="TreeGrafter"/>
</dbReference>
<evidence type="ECO:0000256" key="1">
    <source>
        <dbReference type="ARBA" id="ARBA00000085"/>
    </source>
</evidence>
<dbReference type="HOGENOM" id="CLU_000445_89_3_9"/>
<evidence type="ECO:0000313" key="11">
    <source>
        <dbReference type="EMBL" id="EEF65891.1"/>
    </source>
</evidence>
<keyword evidence="5" id="KW-0808">Transferase</keyword>
<dbReference type="PANTHER" id="PTHR45453">
    <property type="entry name" value="PHOSPHATE REGULON SENSOR PROTEIN PHOR"/>
    <property type="match status" value="1"/>
</dbReference>
<dbReference type="GO" id="GO:0004721">
    <property type="term" value="F:phosphoprotein phosphatase activity"/>
    <property type="evidence" value="ECO:0007669"/>
    <property type="project" value="TreeGrafter"/>
</dbReference>
<evidence type="ECO:0000256" key="5">
    <source>
        <dbReference type="ARBA" id="ARBA00022679"/>
    </source>
</evidence>